<protein>
    <submittedName>
        <fullName evidence="3">Transglutaminase family protein</fullName>
    </submittedName>
</protein>
<dbReference type="Proteomes" id="UP001387215">
    <property type="component" value="Unassembled WGS sequence"/>
</dbReference>
<comment type="caution">
    <text evidence="3">The sequence shown here is derived from an EMBL/GenBank/DDBJ whole genome shotgun (WGS) entry which is preliminary data.</text>
</comment>
<reference evidence="3 4" key="1">
    <citation type="submission" date="2024-02" db="EMBL/GenBank/DDBJ databases">
        <title>Lysobacter Genome Sequencing and Mining.</title>
        <authorList>
            <person name="Bierman J."/>
            <person name="Walker M.C."/>
        </authorList>
    </citation>
    <scope>NUCLEOTIDE SEQUENCE [LARGE SCALE GENOMIC DNA]</scope>
    <source>
        <strain evidence="3 4">PB6250</strain>
    </source>
</reference>
<dbReference type="EMBL" id="JBANDL010000002">
    <property type="protein sequence ID" value="MEI2454557.1"/>
    <property type="molecule type" value="Genomic_DNA"/>
</dbReference>
<comment type="similarity">
    <text evidence="1">Belongs to the UPF0162 family.</text>
</comment>
<dbReference type="Pfam" id="PF13369">
    <property type="entry name" value="Transglut_core2"/>
    <property type="match status" value="1"/>
</dbReference>
<dbReference type="RefSeq" id="WP_336131458.1">
    <property type="nucleotide sequence ID" value="NZ_JBANDL010000002.1"/>
</dbReference>
<evidence type="ECO:0000313" key="3">
    <source>
        <dbReference type="EMBL" id="MEI2454557.1"/>
    </source>
</evidence>
<name>A0ABU8D0N6_9GAMM</name>
<gene>
    <name evidence="3" type="ORF">V2J18_07675</name>
</gene>
<evidence type="ECO:0000256" key="1">
    <source>
        <dbReference type="ARBA" id="ARBA00007100"/>
    </source>
</evidence>
<sequence length="269" mass="30156">MLRQIDLLSKQVLARVPTGASNRAKLEVLVTSLAQPGPWNDYRSFRYDLEDPFGKNIRNKFLSTYLATRKGNCVSMPVLFVIVAQRIGLEATLSAAPHHVFARVKGDGGKWVNVEATSFGTKSDNSYQIELNITPRAVQSGIYLRTLTRKETIAVMLETLMEHYNETGAQARRLALTDLVLEQDPRNVAAILHRGSACTRLAKQRFADLRVSPDALSRAQRQDFERLGRCNADAFAKAEALGWREETKADNANYRRGIDQVKVNQGRQP</sequence>
<organism evidence="3 4">
    <name type="scientific">Lysobacter firmicutimachus</name>
    <dbReference type="NCBI Taxonomy" id="1792846"/>
    <lineage>
        <taxon>Bacteria</taxon>
        <taxon>Pseudomonadati</taxon>
        <taxon>Pseudomonadota</taxon>
        <taxon>Gammaproteobacteria</taxon>
        <taxon>Lysobacterales</taxon>
        <taxon>Lysobacteraceae</taxon>
        <taxon>Lysobacter</taxon>
    </lineage>
</organism>
<dbReference type="InterPro" id="IPR032698">
    <property type="entry name" value="SirB1_N"/>
</dbReference>
<feature type="domain" description="Protein SirB1 N-terminal" evidence="2">
    <location>
        <begin position="2"/>
        <end position="157"/>
    </location>
</feature>
<evidence type="ECO:0000259" key="2">
    <source>
        <dbReference type="Pfam" id="PF13369"/>
    </source>
</evidence>
<evidence type="ECO:0000313" key="4">
    <source>
        <dbReference type="Proteomes" id="UP001387215"/>
    </source>
</evidence>
<keyword evidence="4" id="KW-1185">Reference proteome</keyword>
<accession>A0ABU8D0N6</accession>
<proteinExistence type="inferred from homology"/>